<dbReference type="Proteomes" id="UP001500967">
    <property type="component" value="Unassembled WGS sequence"/>
</dbReference>
<keyword evidence="2" id="KW-1185">Reference proteome</keyword>
<name>A0ABP3E0V4_9ACTN</name>
<evidence type="ECO:0000313" key="1">
    <source>
        <dbReference type="EMBL" id="GAA0246185.1"/>
    </source>
</evidence>
<protein>
    <submittedName>
        <fullName evidence="1">Uncharacterized protein</fullName>
    </submittedName>
</protein>
<sequence length="132" mass="14833">MLAMNRYPQEYVDACRREITAQVDAFRTLGSAPTVHDFEPMFFNNLLLRLEHHFVHRTRTLEKKDGNPLNEVRVVAMSLLSNGGVMGTDKAIRLDPATSVLKLRVGDPIALREADFLALSAAFFADLEAKFV</sequence>
<reference evidence="2" key="1">
    <citation type="journal article" date="2019" name="Int. J. Syst. Evol. Microbiol.">
        <title>The Global Catalogue of Microorganisms (GCM) 10K type strain sequencing project: providing services to taxonomists for standard genome sequencing and annotation.</title>
        <authorList>
            <consortium name="The Broad Institute Genomics Platform"/>
            <consortium name="The Broad Institute Genome Sequencing Center for Infectious Disease"/>
            <person name="Wu L."/>
            <person name="Ma J."/>
        </authorList>
    </citation>
    <scope>NUCLEOTIDE SEQUENCE [LARGE SCALE GENOMIC DNA]</scope>
    <source>
        <strain evidence="2">JCM 10425</strain>
    </source>
</reference>
<accession>A0ABP3E0V4</accession>
<evidence type="ECO:0000313" key="2">
    <source>
        <dbReference type="Proteomes" id="UP001500967"/>
    </source>
</evidence>
<gene>
    <name evidence="1" type="ORF">GCM10009539_34430</name>
</gene>
<dbReference type="EMBL" id="BAAAGX010000014">
    <property type="protein sequence ID" value="GAA0246185.1"/>
    <property type="molecule type" value="Genomic_DNA"/>
</dbReference>
<proteinExistence type="predicted"/>
<organism evidence="1 2">
    <name type="scientific">Cryptosporangium japonicum</name>
    <dbReference type="NCBI Taxonomy" id="80872"/>
    <lineage>
        <taxon>Bacteria</taxon>
        <taxon>Bacillati</taxon>
        <taxon>Actinomycetota</taxon>
        <taxon>Actinomycetes</taxon>
        <taxon>Cryptosporangiales</taxon>
        <taxon>Cryptosporangiaceae</taxon>
        <taxon>Cryptosporangium</taxon>
    </lineage>
</organism>
<comment type="caution">
    <text evidence="1">The sequence shown here is derived from an EMBL/GenBank/DDBJ whole genome shotgun (WGS) entry which is preliminary data.</text>
</comment>